<feature type="region of interest" description="Disordered" evidence="1">
    <location>
        <begin position="1"/>
        <end position="76"/>
    </location>
</feature>
<name>A0A3B3QQ68_9TELE</name>
<dbReference type="Ensembl" id="ENSPKIT00000031632.1">
    <property type="protein sequence ID" value="ENSPKIP00000007571.1"/>
    <property type="gene ID" value="ENSPKIG00000023418.1"/>
</dbReference>
<dbReference type="GeneTree" id="ENSGT00390000001777"/>
<dbReference type="PANTHER" id="PTHR15821">
    <property type="entry name" value="PROTEIN MN1"/>
    <property type="match status" value="1"/>
</dbReference>
<feature type="compositionally biased region" description="Polar residues" evidence="1">
    <location>
        <begin position="870"/>
        <end position="887"/>
    </location>
</feature>
<feature type="compositionally biased region" description="Polar residues" evidence="1">
    <location>
        <begin position="751"/>
        <end position="767"/>
    </location>
</feature>
<protein>
    <submittedName>
        <fullName evidence="2">MN1 proto-onco, transcriptional regulator</fullName>
    </submittedName>
</protein>
<feature type="compositionally biased region" description="Basic and acidic residues" evidence="1">
    <location>
        <begin position="979"/>
        <end position="1000"/>
    </location>
</feature>
<evidence type="ECO:0000313" key="2">
    <source>
        <dbReference type="Ensembl" id="ENSPKIP00000007571.1"/>
    </source>
</evidence>
<feature type="compositionally biased region" description="Polar residues" evidence="1">
    <location>
        <begin position="411"/>
        <end position="422"/>
    </location>
</feature>
<feature type="compositionally biased region" description="Polar residues" evidence="1">
    <location>
        <begin position="825"/>
        <end position="835"/>
    </location>
</feature>
<feature type="compositionally biased region" description="Gly residues" evidence="1">
    <location>
        <begin position="793"/>
        <end position="804"/>
    </location>
</feature>
<dbReference type="PANTHER" id="PTHR15821:SF0">
    <property type="entry name" value="TRANSCRIPTIONAL ACTIVATOR MN1"/>
    <property type="match status" value="1"/>
</dbReference>
<dbReference type="AlphaFoldDB" id="A0A3B3QQ68"/>
<feature type="region of interest" description="Disordered" evidence="1">
    <location>
        <begin position="1027"/>
        <end position="1077"/>
    </location>
</feature>
<dbReference type="GO" id="GO:0006355">
    <property type="term" value="P:regulation of DNA-templated transcription"/>
    <property type="evidence" value="ECO:0007669"/>
    <property type="project" value="InterPro"/>
</dbReference>
<dbReference type="Proteomes" id="UP000261540">
    <property type="component" value="Unplaced"/>
</dbReference>
<proteinExistence type="predicted"/>
<keyword evidence="3" id="KW-1185">Reference proteome</keyword>
<reference evidence="2" key="2">
    <citation type="submission" date="2025-09" db="UniProtKB">
        <authorList>
            <consortium name="Ensembl"/>
        </authorList>
    </citation>
    <scope>IDENTIFICATION</scope>
</reference>
<feature type="region of interest" description="Disordered" evidence="1">
    <location>
        <begin position="140"/>
        <end position="338"/>
    </location>
</feature>
<accession>A0A3B3QQ68</accession>
<sequence>MFGLEQFGSQIHSRKSGQREGDSIQQSPNMNPHYKNPAFHSGGAPVASAQGMAPLSESGAPFGFPPQGHPDLHPLGLQHHQQMPQMHTYFSEPVSQGPHHPHFGARLGAPGATASCIHGGRLPAFHQGFSDICEPLPLGPVGEGFSQPPQRSGALPDFQSQAPPDRSHVVPAPCLPLDQSPNRAASFHGLPTSTSSSSSSEPPCQDARRLPPSGRLPREYGYPGDAPSGPFGVPVFSPPASDAHIPPYSMGGPVIGDGSSHCNPGIPRAGIPKTQHPPPAGFYDRFGMGRKVHPGVGPGGRHPSMQHPQAGAVGRQGPCSSGLLQSPSSSHPGMQDGGLMLSDQQGQFEYPTGRLDGNGVHPYGDPMFNMQPLPPPSQRLQHFDSSYEHAAKRLRFDIPSRDGCGNWGSSLHSPQGGNSHISPSAYPGLPGDFPHPSTDGFPLAPPIQHGSPQQQRQNAAMMIKQMASRTQHHRNRPAGPQHLDRHGNLPPSNIALGSQVGDYEGPNFERANVDGQATLPPQENPWYPSVHPRGDIPPCRLGGTPRLPMPMGLQHSSGDALYRPGPSRMSMQDQMRLPHNSHSHCQSLMSPGIQSQFGNSIGGHQQMRSPGSAPSLPNRPADFTGAPAGPQLGFPFGGVQRQAGTPQNNALSGSFRGQPEFPNGQRLSSGNLGTLSLDILGKSSGKEGSFGQSCLAALSTACQNMIASLGAPNLNVTFNKKGPSEPRHKPSLTDQDPGGGVGGVVSDRFQGDTSQGSRSPGSSQLLSQGEAIQIGPGEVNAPSPNFNVDAPPGGEGRGHPGCGRGRWSRKEEGGCMSPGDFFSSEGGTPTVTPSASGGERGSDKLQEEPLTSWGKGDNLLLGDQPDLMSSLDSGIQSVPRSDGSSPQGEYPDDTSGGFVATSYGNEDEVSSSSDTCKPACSPLVSGSPRPLRMMGGQHPPSMAPAGYTLGTPGTTHDELHPLEILQAQIQLQRQQFNISDDRTTGAKGGGRIDGDAEPPRHRGPGGGKATADAIDLDSLMAEQHAAWFVPGDKATGGSVEDDNSTTASWEKAGSHGNHREASRRPSSRLKAVKGIPV</sequence>
<reference evidence="2" key="1">
    <citation type="submission" date="2025-08" db="UniProtKB">
        <authorList>
            <consortium name="Ensembl"/>
        </authorList>
    </citation>
    <scope>IDENTIFICATION</scope>
</reference>
<feature type="compositionally biased region" description="Low complexity" evidence="1">
    <location>
        <begin position="317"/>
        <end position="333"/>
    </location>
</feature>
<feature type="region of interest" description="Disordered" evidence="1">
    <location>
        <begin position="717"/>
        <end position="957"/>
    </location>
</feature>
<evidence type="ECO:0000313" key="3">
    <source>
        <dbReference type="Proteomes" id="UP000261540"/>
    </source>
</evidence>
<evidence type="ECO:0000256" key="1">
    <source>
        <dbReference type="SAM" id="MobiDB-lite"/>
    </source>
</evidence>
<feature type="region of interest" description="Disordered" evidence="1">
    <location>
        <begin position="411"/>
        <end position="432"/>
    </location>
</feature>
<dbReference type="InterPro" id="IPR037644">
    <property type="entry name" value="MN1"/>
</dbReference>
<organism evidence="2 3">
    <name type="scientific">Paramormyrops kingsleyae</name>
    <dbReference type="NCBI Taxonomy" id="1676925"/>
    <lineage>
        <taxon>Eukaryota</taxon>
        <taxon>Metazoa</taxon>
        <taxon>Chordata</taxon>
        <taxon>Craniata</taxon>
        <taxon>Vertebrata</taxon>
        <taxon>Euteleostomi</taxon>
        <taxon>Actinopterygii</taxon>
        <taxon>Neopterygii</taxon>
        <taxon>Teleostei</taxon>
        <taxon>Osteoglossocephala</taxon>
        <taxon>Osteoglossomorpha</taxon>
        <taxon>Osteoglossiformes</taxon>
        <taxon>Mormyridae</taxon>
        <taxon>Paramormyrops</taxon>
    </lineage>
</organism>
<feature type="region of interest" description="Disordered" evidence="1">
    <location>
        <begin position="979"/>
        <end position="1015"/>
    </location>
</feature>